<feature type="compositionally biased region" description="Polar residues" evidence="10">
    <location>
        <begin position="251"/>
        <end position="281"/>
    </location>
</feature>
<keyword evidence="4" id="KW-0469">Meiosis</keyword>
<feature type="region of interest" description="Disordered" evidence="10">
    <location>
        <begin position="1"/>
        <end position="20"/>
    </location>
</feature>
<proteinExistence type="predicted"/>
<evidence type="ECO:0000313" key="12">
    <source>
        <dbReference type="Ensembl" id="ENSOANP00000028522.2"/>
    </source>
</evidence>
<dbReference type="GeneTree" id="ENSGT00740000115581"/>
<dbReference type="eggNOG" id="KOG4739">
    <property type="taxonomic scope" value="Eukaryota"/>
</dbReference>
<reference evidence="12 13" key="1">
    <citation type="journal article" date="2008" name="Nature">
        <title>Genome analysis of the platypus reveals unique signatures of evolution.</title>
        <authorList>
            <person name="Warren W.C."/>
            <person name="Hillier L.W."/>
            <person name="Marshall Graves J.A."/>
            <person name="Birney E."/>
            <person name="Ponting C.P."/>
            <person name="Grutzner F."/>
            <person name="Belov K."/>
            <person name="Miller W."/>
            <person name="Clarke L."/>
            <person name="Chinwalla A.T."/>
            <person name="Yang S.P."/>
            <person name="Heger A."/>
            <person name="Locke D.P."/>
            <person name="Miethke P."/>
            <person name="Waters P.D."/>
            <person name="Veyrunes F."/>
            <person name="Fulton L."/>
            <person name="Fulton B."/>
            <person name="Graves T."/>
            <person name="Wallis J."/>
            <person name="Puente X.S."/>
            <person name="Lopez-Otin C."/>
            <person name="Ordonez G.R."/>
            <person name="Eichler E.E."/>
            <person name="Chen L."/>
            <person name="Cheng Z."/>
            <person name="Deakin J.E."/>
            <person name="Alsop A."/>
            <person name="Thompson K."/>
            <person name="Kirby P."/>
            <person name="Papenfuss A.T."/>
            <person name="Wakefield M.J."/>
            <person name="Olender T."/>
            <person name="Lancet D."/>
            <person name="Huttley G.A."/>
            <person name="Smit A.F."/>
            <person name="Pask A."/>
            <person name="Temple-Smith P."/>
            <person name="Batzer M.A."/>
            <person name="Walker J.A."/>
            <person name="Konkel M.K."/>
            <person name="Harris R.S."/>
            <person name="Whittington C.M."/>
            <person name="Wong E.S."/>
            <person name="Gemmell N.J."/>
            <person name="Buschiazzo E."/>
            <person name="Vargas Jentzsch I.M."/>
            <person name="Merkel A."/>
            <person name="Schmitz J."/>
            <person name="Zemann A."/>
            <person name="Churakov G."/>
            <person name="Kriegs J.O."/>
            <person name="Brosius J."/>
            <person name="Murchison E.P."/>
            <person name="Sachidanandam R."/>
            <person name="Smith C."/>
            <person name="Hannon G.J."/>
            <person name="Tsend-Ayush E."/>
            <person name="McMillan D."/>
            <person name="Attenborough R."/>
            <person name="Rens W."/>
            <person name="Ferguson-Smith M."/>
            <person name="Lefevre C.M."/>
            <person name="Sharp J.A."/>
            <person name="Nicholas K.R."/>
            <person name="Ray D.A."/>
            <person name="Kube M."/>
            <person name="Reinhardt R."/>
            <person name="Pringle T.H."/>
            <person name="Taylor J."/>
            <person name="Jones R.C."/>
            <person name="Nixon B."/>
            <person name="Dacheux J.L."/>
            <person name="Niwa H."/>
            <person name="Sekita Y."/>
            <person name="Huang X."/>
            <person name="Stark A."/>
            <person name="Kheradpour P."/>
            <person name="Kellis M."/>
            <person name="Flicek P."/>
            <person name="Chen Y."/>
            <person name="Webber C."/>
            <person name="Hardison R."/>
            <person name="Nelson J."/>
            <person name="Hallsworth-Pepin K."/>
            <person name="Delehaunty K."/>
            <person name="Markovic C."/>
            <person name="Minx P."/>
            <person name="Feng Y."/>
            <person name="Kremitzki C."/>
            <person name="Mitreva M."/>
            <person name="Glasscock J."/>
            <person name="Wylie T."/>
            <person name="Wohldmann P."/>
            <person name="Thiru P."/>
            <person name="Nhan M.N."/>
            <person name="Pohl C.S."/>
            <person name="Smith S.M."/>
            <person name="Hou S."/>
            <person name="Nefedov M."/>
            <person name="de Jong P.J."/>
            <person name="Renfree M.B."/>
            <person name="Mardis E.R."/>
            <person name="Wilson R.K."/>
        </authorList>
    </citation>
    <scope>NUCLEOTIDE SEQUENCE [LARGE SCALE GENOMIC DNA]</scope>
    <source>
        <strain evidence="12 13">Glennie</strain>
    </source>
</reference>
<dbReference type="InterPro" id="IPR013083">
    <property type="entry name" value="Znf_RING/FYVE/PHD"/>
</dbReference>
<dbReference type="GO" id="GO:0000795">
    <property type="term" value="C:synaptonemal complex"/>
    <property type="evidence" value="ECO:0000318"/>
    <property type="project" value="GO_Central"/>
</dbReference>
<keyword evidence="1" id="KW-0479">Metal-binding</keyword>
<evidence type="ECO:0000256" key="5">
    <source>
        <dbReference type="ARBA" id="ARBA00059057"/>
    </source>
</evidence>
<dbReference type="SUPFAM" id="SSF57850">
    <property type="entry name" value="RING/U-box"/>
    <property type="match status" value="1"/>
</dbReference>
<dbReference type="STRING" id="9258.ENSOANP00000028522"/>
<dbReference type="GO" id="GO:0019789">
    <property type="term" value="F:SUMO transferase activity"/>
    <property type="evidence" value="ECO:0000318"/>
    <property type="project" value="GO_Central"/>
</dbReference>
<evidence type="ECO:0000256" key="1">
    <source>
        <dbReference type="ARBA" id="ARBA00022723"/>
    </source>
</evidence>
<dbReference type="HOGENOM" id="CLU_074594_0_0_1"/>
<dbReference type="FunCoup" id="F6TBT7">
    <property type="interactions" value="23"/>
</dbReference>
<reference evidence="12" key="3">
    <citation type="submission" date="2025-09" db="UniProtKB">
        <authorList>
            <consortium name="Ensembl"/>
        </authorList>
    </citation>
    <scope>IDENTIFICATION</scope>
    <source>
        <strain evidence="12">Glennie</strain>
    </source>
</reference>
<dbReference type="FunFam" id="3.30.40.10:FF:000839">
    <property type="entry name" value="Ring finger protein 212"/>
    <property type="match status" value="1"/>
</dbReference>
<dbReference type="InterPro" id="IPR017907">
    <property type="entry name" value="Znf_RING_CS"/>
</dbReference>
<sequence>MRTLPPPSRPSGEGAHAPSRRGLSWRGAAWQLSILPPANMAGLAFCNRCFQPPRGPSKFSLTSCGHVYCDACLQKGKKDQCIICNAPCRTILLTNQVDFNIQAFFMDIDNLCKKYSKETSLISEFQDKQRGHLLAFYKEKTSKLEDSLKTVTRQMQQLERMNVPHRSAQGSVSKPVTSLFSTPTGIANGYSARSFRPPYSSASNIVDSMRVDFAPSPVRKPETPVAPVRISLISPPQGGRMGSVSYRGSGLTASQNRTARPSSFQLPRSGPLQTPPRSQSGMGMWDASGFRIPQCTPPLSQASVSRPPISIPGLLQRQHLALQRWK</sequence>
<dbReference type="InterPro" id="IPR001841">
    <property type="entry name" value="Znf_RING"/>
</dbReference>
<accession>F6TBT7</accession>
<protein>
    <recommendedName>
        <fullName evidence="6">Probable E3 SUMO-protein ligase RNF212</fullName>
    </recommendedName>
    <alternativeName>
        <fullName evidence="8">Probable E3 SUMO-protein transferase RNF212</fullName>
    </alternativeName>
    <alternativeName>
        <fullName evidence="7">RING finger protein 212</fullName>
    </alternativeName>
</protein>
<keyword evidence="2 9" id="KW-0863">Zinc-finger</keyword>
<comment type="function">
    <text evidence="5">SUMO E3 ligase that acts as a regulator of crossing-over during meiosis: required to couple chromosome synapsis to the formation of crossover-specific recombination complexes. Localizes to recombination sites and stabilizes meiosis-specific recombination factors, such as MutS-gamma complex proteins (MSH4 and MSH5) and TEX11. May mediate sumoylation of target proteins MSH4 and/or MSH5, leading to enhance their binding to recombination sites. Acts as a limiting factor for crossover designation and/or reinforcement and plays an antagonist role with CCNB1IP1/HEI10 in the regulation of meiotic recombination.</text>
</comment>
<dbReference type="PANTHER" id="PTHR22663:SF21">
    <property type="entry name" value="E3 SUMO-PROTEIN LIGASE RNF212-RELATED"/>
    <property type="match status" value="1"/>
</dbReference>
<feature type="domain" description="RING-type" evidence="11">
    <location>
        <begin position="46"/>
        <end position="85"/>
    </location>
</feature>
<name>F6TBT7_ORNAN</name>
<dbReference type="CDD" id="cd16746">
    <property type="entry name" value="RING-HC_RNF212"/>
    <property type="match status" value="1"/>
</dbReference>
<dbReference type="GO" id="GO:0007129">
    <property type="term" value="P:homologous chromosome pairing at meiosis"/>
    <property type="evidence" value="ECO:0000318"/>
    <property type="project" value="GO_Central"/>
</dbReference>
<dbReference type="OMA" id="VCCNSCF"/>
<dbReference type="AlphaFoldDB" id="F6TBT7"/>
<evidence type="ECO:0000256" key="6">
    <source>
        <dbReference type="ARBA" id="ARBA00074434"/>
    </source>
</evidence>
<dbReference type="Gene3D" id="3.30.40.10">
    <property type="entry name" value="Zinc/RING finger domain, C3HC4 (zinc finger)"/>
    <property type="match status" value="1"/>
</dbReference>
<feature type="region of interest" description="Disordered" evidence="10">
    <location>
        <begin position="248"/>
        <end position="283"/>
    </location>
</feature>
<dbReference type="Bgee" id="ENSOANG00000022347">
    <property type="expression patterns" value="Expressed in testis and 7 other cell types or tissues"/>
</dbReference>
<keyword evidence="13" id="KW-1185">Reference proteome</keyword>
<dbReference type="GO" id="GO:0007131">
    <property type="term" value="P:reciprocal meiotic recombination"/>
    <property type="evidence" value="ECO:0007669"/>
    <property type="project" value="InterPro"/>
</dbReference>
<evidence type="ECO:0000256" key="8">
    <source>
        <dbReference type="ARBA" id="ARBA00083473"/>
    </source>
</evidence>
<gene>
    <name evidence="12" type="primary">RNF212</name>
</gene>
<evidence type="ECO:0000256" key="4">
    <source>
        <dbReference type="ARBA" id="ARBA00023254"/>
    </source>
</evidence>
<keyword evidence="3" id="KW-0862">Zinc</keyword>
<reference evidence="12" key="2">
    <citation type="submission" date="2025-08" db="UniProtKB">
        <authorList>
            <consortium name="Ensembl"/>
        </authorList>
    </citation>
    <scope>IDENTIFICATION</scope>
    <source>
        <strain evidence="12">Glennie</strain>
    </source>
</reference>
<organism evidence="12 13">
    <name type="scientific">Ornithorhynchus anatinus</name>
    <name type="common">Duckbill platypus</name>
    <dbReference type="NCBI Taxonomy" id="9258"/>
    <lineage>
        <taxon>Eukaryota</taxon>
        <taxon>Metazoa</taxon>
        <taxon>Chordata</taxon>
        <taxon>Craniata</taxon>
        <taxon>Vertebrata</taxon>
        <taxon>Euteleostomi</taxon>
        <taxon>Mammalia</taxon>
        <taxon>Monotremata</taxon>
        <taxon>Ornithorhynchidae</taxon>
        <taxon>Ornithorhynchus</taxon>
    </lineage>
</organism>
<evidence type="ECO:0000313" key="13">
    <source>
        <dbReference type="Proteomes" id="UP000002279"/>
    </source>
</evidence>
<evidence type="ECO:0000259" key="11">
    <source>
        <dbReference type="PROSITE" id="PS50089"/>
    </source>
</evidence>
<dbReference type="PROSITE" id="PS00518">
    <property type="entry name" value="ZF_RING_1"/>
    <property type="match status" value="1"/>
</dbReference>
<evidence type="ECO:0000256" key="3">
    <source>
        <dbReference type="ARBA" id="ARBA00022833"/>
    </source>
</evidence>
<evidence type="ECO:0000256" key="7">
    <source>
        <dbReference type="ARBA" id="ARBA00080634"/>
    </source>
</evidence>
<dbReference type="PANTHER" id="PTHR22663">
    <property type="entry name" value="RING FINGER PROTEIN NARYA-RELATED"/>
    <property type="match status" value="1"/>
</dbReference>
<dbReference type="InParanoid" id="F6TBT7"/>
<dbReference type="InterPro" id="IPR042123">
    <property type="entry name" value="Zip3/RNF212-like"/>
</dbReference>
<dbReference type="Ensembl" id="ENSOANT00000032318.3">
    <property type="protein sequence ID" value="ENSOANP00000028522.2"/>
    <property type="gene ID" value="ENSOANG00000022347.3"/>
</dbReference>
<evidence type="ECO:0000256" key="9">
    <source>
        <dbReference type="PROSITE-ProRule" id="PRU00175"/>
    </source>
</evidence>
<dbReference type="Pfam" id="PF14634">
    <property type="entry name" value="zf-RING_5"/>
    <property type="match status" value="1"/>
</dbReference>
<dbReference type="PROSITE" id="PS50089">
    <property type="entry name" value="ZF_RING_2"/>
    <property type="match status" value="1"/>
</dbReference>
<dbReference type="Proteomes" id="UP000002279">
    <property type="component" value="Chromosome 18"/>
</dbReference>
<evidence type="ECO:0000256" key="10">
    <source>
        <dbReference type="SAM" id="MobiDB-lite"/>
    </source>
</evidence>
<evidence type="ECO:0000256" key="2">
    <source>
        <dbReference type="ARBA" id="ARBA00022771"/>
    </source>
</evidence>
<dbReference type="GO" id="GO:0008270">
    <property type="term" value="F:zinc ion binding"/>
    <property type="evidence" value="ECO:0007669"/>
    <property type="project" value="UniProtKB-KW"/>
</dbReference>